<dbReference type="PATRIC" id="fig|1163741.3.peg.33"/>
<dbReference type="InterPro" id="IPR036894">
    <property type="entry name" value="YbaB-like_sf"/>
</dbReference>
<sequence length="100" mass="10994">MDFSQLGGLLDGMKKEFSQLEEKNKDTIHTSKSGGGMVSVSFNGVGELVDLQIDDSLLEDKEAMQIYLMSALNDGYKAVEENRKNLAFNMLGNLGNFAKL</sequence>
<dbReference type="EMBL" id="CP003473">
    <property type="protein sequence ID" value="AFH98749.1"/>
    <property type="molecule type" value="Genomic_DNA"/>
</dbReference>
<dbReference type="HAMAP" id="MF_00274">
    <property type="entry name" value="DNA_YbaB_EbfC"/>
    <property type="match status" value="1"/>
</dbReference>
<dbReference type="SUPFAM" id="SSF82607">
    <property type="entry name" value="YbaB-like"/>
    <property type="match status" value="1"/>
</dbReference>
<dbReference type="SMR" id="A0A0E0W9C6"/>
<comment type="subunit">
    <text evidence="1">Homodimer.</text>
</comment>
<dbReference type="Gene3D" id="3.30.1310.10">
    <property type="entry name" value="Nucleoid-associated protein YbaB-like domain"/>
    <property type="match status" value="1"/>
</dbReference>
<dbReference type="PIRSF" id="PIRSF004555">
    <property type="entry name" value="UCP004555"/>
    <property type="match status" value="1"/>
</dbReference>
<dbReference type="Proteomes" id="UP000005007">
    <property type="component" value="Chromosome"/>
</dbReference>
<organism evidence="2 3">
    <name type="scientific">Helicobacter pylori Shi169</name>
    <dbReference type="NCBI Taxonomy" id="1163741"/>
    <lineage>
        <taxon>Bacteria</taxon>
        <taxon>Pseudomonadati</taxon>
        <taxon>Campylobacterota</taxon>
        <taxon>Epsilonproteobacteria</taxon>
        <taxon>Campylobacterales</taxon>
        <taxon>Helicobacteraceae</taxon>
        <taxon>Helicobacter</taxon>
    </lineage>
</organism>
<evidence type="ECO:0000313" key="3">
    <source>
        <dbReference type="Proteomes" id="UP000005007"/>
    </source>
</evidence>
<keyword evidence="1" id="KW-0238">DNA-binding</keyword>
<gene>
    <name evidence="2" type="ORF">HPSH169_00165</name>
</gene>
<dbReference type="Pfam" id="PF02575">
    <property type="entry name" value="YbaB_DNA_bd"/>
    <property type="match status" value="1"/>
</dbReference>
<comment type="subcellular location">
    <subcellularLocation>
        <location evidence="1">Cytoplasm</location>
        <location evidence="1">Nucleoid</location>
    </subcellularLocation>
</comment>
<dbReference type="GO" id="GO:0043590">
    <property type="term" value="C:bacterial nucleoid"/>
    <property type="evidence" value="ECO:0007669"/>
    <property type="project" value="UniProtKB-UniRule"/>
</dbReference>
<dbReference type="HOGENOM" id="CLU_140930_2_1_7"/>
<evidence type="ECO:0000313" key="2">
    <source>
        <dbReference type="EMBL" id="AFH98749.1"/>
    </source>
</evidence>
<dbReference type="NCBIfam" id="TIGR00103">
    <property type="entry name" value="DNA_YbaB_EbfC"/>
    <property type="match status" value="1"/>
</dbReference>
<dbReference type="GO" id="GO:0005737">
    <property type="term" value="C:cytoplasm"/>
    <property type="evidence" value="ECO:0007669"/>
    <property type="project" value="UniProtKB-UniRule"/>
</dbReference>
<dbReference type="AlphaFoldDB" id="A0A0E0W9C6"/>
<evidence type="ECO:0000256" key="1">
    <source>
        <dbReference type="HAMAP-Rule" id="MF_00274"/>
    </source>
</evidence>
<comment type="similarity">
    <text evidence="1">Belongs to the YbaB/EbfC family.</text>
</comment>
<dbReference type="RefSeq" id="WP_000347918.1">
    <property type="nucleotide sequence ID" value="NC_017740.1"/>
</dbReference>
<dbReference type="GO" id="GO:0003677">
    <property type="term" value="F:DNA binding"/>
    <property type="evidence" value="ECO:0007669"/>
    <property type="project" value="UniProtKB-UniRule"/>
</dbReference>
<dbReference type="InterPro" id="IPR004401">
    <property type="entry name" value="YbaB/EbfC"/>
</dbReference>
<protein>
    <recommendedName>
        <fullName evidence="1">Nucleoid-associated protein HPSH169_00165</fullName>
    </recommendedName>
</protein>
<proteinExistence type="inferred from homology"/>
<name>A0A0E0W9C6_HELPX</name>
<accession>A0A0E0W9C6</accession>
<keyword evidence="1" id="KW-0963">Cytoplasm</keyword>
<comment type="function">
    <text evidence="1">Binds to DNA and alters its conformation. May be involved in regulation of gene expression, nucleoid organization and DNA protection.</text>
</comment>
<dbReference type="KEGG" id="hhq:HPSH169_00165"/>
<reference evidence="2 3" key="1">
    <citation type="submission" date="2012-04" db="EMBL/GenBank/DDBJ databases">
        <authorList>
            <person name="Kersulyte D."/>
            <person name="Cabrera L."/>
            <person name="Pacheco R."/>
            <person name="Herrera P."/>
            <person name="Rodriguez C."/>
            <person name="Gilman R.H."/>
            <person name="Berg D.E."/>
        </authorList>
    </citation>
    <scope>NUCLEOTIDE SEQUENCE [LARGE SCALE GENOMIC DNA]</scope>
    <source>
        <strain evidence="2 3">Shi169</strain>
    </source>
</reference>